<sequence>MAWLAPQLPSIPEMFEALRLDLAVKLGLAVLAGGAIGFERQIAGKPAGLRTNILICVGSALLMDLSISVGMIDGGPRIGDPGRIAAQVITGIGFIGAGTIMQSRSGITGLTSAATIWVVAAIGLTVGAGLFLEAMGATAAVMLVLAGLGTLEHRLLRARRSLAATVRTRPGTTLEWLKTMLFADGLTIVKVEVFDHDDDRVFEMRVKGPSRQFDIARASLLEREEVLNVIFD</sequence>
<feature type="transmembrane region" description="Helical" evidence="7">
    <location>
        <begin position="51"/>
        <end position="72"/>
    </location>
</feature>
<evidence type="ECO:0000256" key="7">
    <source>
        <dbReference type="SAM" id="Phobius"/>
    </source>
</evidence>
<dbReference type="AlphaFoldDB" id="A0A0H4TPU5"/>
<dbReference type="EMBL" id="KT007003">
    <property type="protein sequence ID" value="AKQ02794.1"/>
    <property type="molecule type" value="Genomic_DNA"/>
</dbReference>
<dbReference type="GO" id="GO:0005886">
    <property type="term" value="C:plasma membrane"/>
    <property type="evidence" value="ECO:0007669"/>
    <property type="project" value="UniProtKB-SubCell"/>
</dbReference>
<evidence type="ECO:0000256" key="3">
    <source>
        <dbReference type="ARBA" id="ARBA00022475"/>
    </source>
</evidence>
<keyword evidence="3" id="KW-1003">Cell membrane</keyword>
<protein>
    <submittedName>
        <fullName evidence="9">Magnesium transporter, putative Mg2+ transporter-C (MgtC) family protein</fullName>
    </submittedName>
</protein>
<organism evidence="9">
    <name type="scientific">uncultured Gemmatimonadetes bacterium Rifle_16ft_4_minimus_37772</name>
    <dbReference type="NCBI Taxonomy" id="1665097"/>
    <lineage>
        <taxon>Bacteria</taxon>
        <taxon>Pseudomonadati</taxon>
        <taxon>Gemmatimonadota</taxon>
        <taxon>environmental samples</taxon>
    </lineage>
</organism>
<dbReference type="PRINTS" id="PR01837">
    <property type="entry name" value="MGTCSAPBPROT"/>
</dbReference>
<evidence type="ECO:0000256" key="2">
    <source>
        <dbReference type="ARBA" id="ARBA00009298"/>
    </source>
</evidence>
<keyword evidence="5 7" id="KW-1133">Transmembrane helix</keyword>
<evidence type="ECO:0000256" key="4">
    <source>
        <dbReference type="ARBA" id="ARBA00022692"/>
    </source>
</evidence>
<keyword evidence="6 7" id="KW-0472">Membrane</keyword>
<dbReference type="InterPro" id="IPR003416">
    <property type="entry name" value="MgtC/SapB/SrpB/YhiD_fam"/>
</dbReference>
<evidence type="ECO:0000256" key="1">
    <source>
        <dbReference type="ARBA" id="ARBA00004651"/>
    </source>
</evidence>
<evidence type="ECO:0000256" key="6">
    <source>
        <dbReference type="ARBA" id="ARBA00023136"/>
    </source>
</evidence>
<accession>A0A0H4TPU5</accession>
<feature type="transmembrane region" description="Helical" evidence="7">
    <location>
        <begin position="107"/>
        <end position="128"/>
    </location>
</feature>
<name>A0A0H4TPU5_9BACT</name>
<reference evidence="9" key="1">
    <citation type="journal article" date="2015" name="ISME J.">
        <title>Aquifer environment selects for microbial species cohorts in sediment and groundwater.</title>
        <authorList>
            <person name="Hug L.A."/>
            <person name="Thomas B.C."/>
            <person name="Brown C.T."/>
            <person name="Frischkorn K.R."/>
            <person name="Williams K.H."/>
            <person name="Tringe S.G."/>
            <person name="Banfield J.F."/>
        </authorList>
    </citation>
    <scope>NUCLEOTIDE SEQUENCE</scope>
</reference>
<keyword evidence="4 7" id="KW-0812">Transmembrane</keyword>
<dbReference type="InterPro" id="IPR049177">
    <property type="entry name" value="MgtC_SapB_SrpB_YhiD_N"/>
</dbReference>
<feature type="transmembrane region" description="Helical" evidence="7">
    <location>
        <begin position="22"/>
        <end position="39"/>
    </location>
</feature>
<comment type="similarity">
    <text evidence="2">Belongs to the MgtC/SapB family.</text>
</comment>
<dbReference type="Pfam" id="PF02308">
    <property type="entry name" value="MgtC"/>
    <property type="match status" value="1"/>
</dbReference>
<evidence type="ECO:0000313" key="9">
    <source>
        <dbReference type="EMBL" id="AKQ02794.1"/>
    </source>
</evidence>
<evidence type="ECO:0000259" key="8">
    <source>
        <dbReference type="Pfam" id="PF02308"/>
    </source>
</evidence>
<feature type="transmembrane region" description="Helical" evidence="7">
    <location>
        <begin position="134"/>
        <end position="151"/>
    </location>
</feature>
<feature type="domain" description="MgtC/SapB/SrpB/YhiD N-terminal" evidence="8">
    <location>
        <begin position="26"/>
        <end position="153"/>
    </location>
</feature>
<comment type="subcellular location">
    <subcellularLocation>
        <location evidence="1">Cell membrane</location>
        <topology evidence="1">Multi-pass membrane protein</topology>
    </subcellularLocation>
</comment>
<proteinExistence type="inferred from homology"/>
<dbReference type="PANTHER" id="PTHR33778:SF1">
    <property type="entry name" value="MAGNESIUM TRANSPORTER YHID-RELATED"/>
    <property type="match status" value="1"/>
</dbReference>
<evidence type="ECO:0000256" key="5">
    <source>
        <dbReference type="ARBA" id="ARBA00022989"/>
    </source>
</evidence>
<dbReference type="PANTHER" id="PTHR33778">
    <property type="entry name" value="PROTEIN MGTC"/>
    <property type="match status" value="1"/>
</dbReference>
<feature type="transmembrane region" description="Helical" evidence="7">
    <location>
        <begin position="84"/>
        <end position="100"/>
    </location>
</feature>